<gene>
    <name evidence="2" type="ORF">METZ01_LOCUS439051</name>
</gene>
<evidence type="ECO:0000256" key="1">
    <source>
        <dbReference type="SAM" id="Phobius"/>
    </source>
</evidence>
<keyword evidence="1" id="KW-1133">Transmembrane helix</keyword>
<proteinExistence type="predicted"/>
<name>A0A382YSC6_9ZZZZ</name>
<feature type="transmembrane region" description="Helical" evidence="1">
    <location>
        <begin position="20"/>
        <end position="38"/>
    </location>
</feature>
<protein>
    <submittedName>
        <fullName evidence="2">Uncharacterized protein</fullName>
    </submittedName>
</protein>
<dbReference type="EMBL" id="UINC01178183">
    <property type="protein sequence ID" value="SVD86197.1"/>
    <property type="molecule type" value="Genomic_DNA"/>
</dbReference>
<keyword evidence="1" id="KW-0812">Transmembrane</keyword>
<keyword evidence="1" id="KW-0472">Membrane</keyword>
<accession>A0A382YSC6</accession>
<organism evidence="2">
    <name type="scientific">marine metagenome</name>
    <dbReference type="NCBI Taxonomy" id="408172"/>
    <lineage>
        <taxon>unclassified sequences</taxon>
        <taxon>metagenomes</taxon>
        <taxon>ecological metagenomes</taxon>
    </lineage>
</organism>
<reference evidence="2" key="1">
    <citation type="submission" date="2018-05" db="EMBL/GenBank/DDBJ databases">
        <authorList>
            <person name="Lanie J.A."/>
            <person name="Ng W.-L."/>
            <person name="Kazmierczak K.M."/>
            <person name="Andrzejewski T.M."/>
            <person name="Davidsen T.M."/>
            <person name="Wayne K.J."/>
            <person name="Tettelin H."/>
            <person name="Glass J.I."/>
            <person name="Rusch D."/>
            <person name="Podicherti R."/>
            <person name="Tsui H.-C.T."/>
            <person name="Winkler M.E."/>
        </authorList>
    </citation>
    <scope>NUCLEOTIDE SEQUENCE</scope>
</reference>
<evidence type="ECO:0000313" key="2">
    <source>
        <dbReference type="EMBL" id="SVD86197.1"/>
    </source>
</evidence>
<dbReference type="AlphaFoldDB" id="A0A382YSC6"/>
<sequence>MVLMSSAFVYIIIWFNGEVYKSLLILINFCSLQVILIGKIK</sequence>